<dbReference type="GO" id="GO:0005524">
    <property type="term" value="F:ATP binding"/>
    <property type="evidence" value="ECO:0007669"/>
    <property type="project" value="UniProtKB-KW"/>
</dbReference>
<proteinExistence type="predicted"/>
<organism evidence="9 10">
    <name type="scientific">Nepenthes gracilis</name>
    <name type="common">Slender pitcher plant</name>
    <dbReference type="NCBI Taxonomy" id="150966"/>
    <lineage>
        <taxon>Eukaryota</taxon>
        <taxon>Viridiplantae</taxon>
        <taxon>Streptophyta</taxon>
        <taxon>Embryophyta</taxon>
        <taxon>Tracheophyta</taxon>
        <taxon>Spermatophyta</taxon>
        <taxon>Magnoliopsida</taxon>
        <taxon>eudicotyledons</taxon>
        <taxon>Gunneridae</taxon>
        <taxon>Pentapetalae</taxon>
        <taxon>Caryophyllales</taxon>
        <taxon>Nepenthaceae</taxon>
        <taxon>Nepenthes</taxon>
    </lineage>
</organism>
<comment type="catalytic activity">
    <reaction evidence="7">
        <text>L-threonyl-[protein] + ATP = O-phospho-L-threonyl-[protein] + ADP + H(+)</text>
        <dbReference type="Rhea" id="RHEA:46608"/>
        <dbReference type="Rhea" id="RHEA-COMP:11060"/>
        <dbReference type="Rhea" id="RHEA-COMP:11605"/>
        <dbReference type="ChEBI" id="CHEBI:15378"/>
        <dbReference type="ChEBI" id="CHEBI:30013"/>
        <dbReference type="ChEBI" id="CHEBI:30616"/>
        <dbReference type="ChEBI" id="CHEBI:61977"/>
        <dbReference type="ChEBI" id="CHEBI:456216"/>
        <dbReference type="EC" id="2.7.11.1"/>
    </reaction>
</comment>
<sequence length="117" mass="13523">MCGNSEYFAMKAMNTNVTLNYNSVHRVYTERKILDMLNLHFLPMLYASFQAAPLYDLEEGANGRHKARAHPWLHNENHPIPLDIFIYKIVKSYVHATPFKRAALKALSKALTEDELM</sequence>
<dbReference type="EC" id="2.7.11.1" evidence="1"/>
<evidence type="ECO:0000256" key="8">
    <source>
        <dbReference type="ARBA" id="ARBA00048679"/>
    </source>
</evidence>
<dbReference type="EMBL" id="BSYO01000002">
    <property type="protein sequence ID" value="GMH00457.1"/>
    <property type="molecule type" value="Genomic_DNA"/>
</dbReference>
<evidence type="ECO:0000256" key="6">
    <source>
        <dbReference type="ARBA" id="ARBA00022840"/>
    </source>
</evidence>
<dbReference type="Proteomes" id="UP001279734">
    <property type="component" value="Unassembled WGS sequence"/>
</dbReference>
<evidence type="ECO:0000313" key="9">
    <source>
        <dbReference type="EMBL" id="GMH00457.1"/>
    </source>
</evidence>
<evidence type="ECO:0000313" key="10">
    <source>
        <dbReference type="Proteomes" id="UP001279734"/>
    </source>
</evidence>
<comment type="caution">
    <text evidence="9">The sequence shown here is derived from an EMBL/GenBank/DDBJ whole genome shotgun (WGS) entry which is preliminary data.</text>
</comment>
<evidence type="ECO:0000256" key="5">
    <source>
        <dbReference type="ARBA" id="ARBA00022777"/>
    </source>
</evidence>
<keyword evidence="2" id="KW-0723">Serine/threonine-protein kinase</keyword>
<reference evidence="9" key="1">
    <citation type="submission" date="2023-05" db="EMBL/GenBank/DDBJ databases">
        <title>Nepenthes gracilis genome sequencing.</title>
        <authorList>
            <person name="Fukushima K."/>
        </authorList>
    </citation>
    <scope>NUCLEOTIDE SEQUENCE</scope>
    <source>
        <strain evidence="9">SING2019-196</strain>
    </source>
</reference>
<evidence type="ECO:0000256" key="4">
    <source>
        <dbReference type="ARBA" id="ARBA00022741"/>
    </source>
</evidence>
<evidence type="ECO:0000256" key="1">
    <source>
        <dbReference type="ARBA" id="ARBA00012513"/>
    </source>
</evidence>
<name>A0AAD3P9T4_NEPGR</name>
<dbReference type="GO" id="GO:0004674">
    <property type="term" value="F:protein serine/threonine kinase activity"/>
    <property type="evidence" value="ECO:0007669"/>
    <property type="project" value="UniProtKB-KW"/>
</dbReference>
<dbReference type="Gene3D" id="3.30.200.20">
    <property type="entry name" value="Phosphorylase Kinase, domain 1"/>
    <property type="match status" value="1"/>
</dbReference>
<keyword evidence="3" id="KW-0808">Transferase</keyword>
<evidence type="ECO:0000256" key="2">
    <source>
        <dbReference type="ARBA" id="ARBA00022527"/>
    </source>
</evidence>
<protein>
    <recommendedName>
        <fullName evidence="1">non-specific serine/threonine protein kinase</fullName>
        <ecNumber evidence="1">2.7.11.1</ecNumber>
    </recommendedName>
</protein>
<keyword evidence="4" id="KW-0547">Nucleotide-binding</keyword>
<dbReference type="PANTHER" id="PTHR45637">
    <property type="entry name" value="FLIPPASE KINASE 1-RELATED"/>
    <property type="match status" value="1"/>
</dbReference>
<keyword evidence="5" id="KW-0418">Kinase</keyword>
<evidence type="ECO:0000256" key="7">
    <source>
        <dbReference type="ARBA" id="ARBA00047899"/>
    </source>
</evidence>
<evidence type="ECO:0000256" key="3">
    <source>
        <dbReference type="ARBA" id="ARBA00022679"/>
    </source>
</evidence>
<gene>
    <name evidence="9" type="ORF">Nepgr_002296</name>
</gene>
<keyword evidence="6" id="KW-0067">ATP-binding</keyword>
<accession>A0AAD3P9T4</accession>
<comment type="catalytic activity">
    <reaction evidence="8">
        <text>L-seryl-[protein] + ATP = O-phospho-L-seryl-[protein] + ADP + H(+)</text>
        <dbReference type="Rhea" id="RHEA:17989"/>
        <dbReference type="Rhea" id="RHEA-COMP:9863"/>
        <dbReference type="Rhea" id="RHEA-COMP:11604"/>
        <dbReference type="ChEBI" id="CHEBI:15378"/>
        <dbReference type="ChEBI" id="CHEBI:29999"/>
        <dbReference type="ChEBI" id="CHEBI:30616"/>
        <dbReference type="ChEBI" id="CHEBI:83421"/>
        <dbReference type="ChEBI" id="CHEBI:456216"/>
        <dbReference type="EC" id="2.7.11.1"/>
    </reaction>
</comment>
<keyword evidence="10" id="KW-1185">Reference proteome</keyword>
<dbReference type="AlphaFoldDB" id="A0AAD3P9T4"/>